<comment type="caution">
    <text evidence="1">The sequence shown here is derived from an EMBL/GenBank/DDBJ whole genome shotgun (WGS) entry which is preliminary data.</text>
</comment>
<name>A0AAN6XXM8_9PEZI</name>
<evidence type="ECO:0000313" key="2">
    <source>
        <dbReference type="Proteomes" id="UP001301769"/>
    </source>
</evidence>
<keyword evidence="2" id="KW-1185">Reference proteome</keyword>
<protein>
    <submittedName>
        <fullName evidence="1">Uncharacterized protein</fullName>
    </submittedName>
</protein>
<dbReference type="AlphaFoldDB" id="A0AAN6XXM8"/>
<dbReference type="EMBL" id="MU858418">
    <property type="protein sequence ID" value="KAK4206417.1"/>
    <property type="molecule type" value="Genomic_DNA"/>
</dbReference>
<accession>A0AAN6XXM8</accession>
<dbReference type="Proteomes" id="UP001301769">
    <property type="component" value="Unassembled WGS sequence"/>
</dbReference>
<proteinExistence type="predicted"/>
<evidence type="ECO:0000313" key="1">
    <source>
        <dbReference type="EMBL" id="KAK4206417.1"/>
    </source>
</evidence>
<organism evidence="1 2">
    <name type="scientific">Rhypophila decipiens</name>
    <dbReference type="NCBI Taxonomy" id="261697"/>
    <lineage>
        <taxon>Eukaryota</taxon>
        <taxon>Fungi</taxon>
        <taxon>Dikarya</taxon>
        <taxon>Ascomycota</taxon>
        <taxon>Pezizomycotina</taxon>
        <taxon>Sordariomycetes</taxon>
        <taxon>Sordariomycetidae</taxon>
        <taxon>Sordariales</taxon>
        <taxon>Naviculisporaceae</taxon>
        <taxon>Rhypophila</taxon>
    </lineage>
</organism>
<reference evidence="1" key="1">
    <citation type="journal article" date="2023" name="Mol. Phylogenet. Evol.">
        <title>Genome-scale phylogeny and comparative genomics of the fungal order Sordariales.</title>
        <authorList>
            <person name="Hensen N."/>
            <person name="Bonometti L."/>
            <person name="Westerberg I."/>
            <person name="Brannstrom I.O."/>
            <person name="Guillou S."/>
            <person name="Cros-Aarteil S."/>
            <person name="Calhoun S."/>
            <person name="Haridas S."/>
            <person name="Kuo A."/>
            <person name="Mondo S."/>
            <person name="Pangilinan J."/>
            <person name="Riley R."/>
            <person name="LaButti K."/>
            <person name="Andreopoulos B."/>
            <person name="Lipzen A."/>
            <person name="Chen C."/>
            <person name="Yan M."/>
            <person name="Daum C."/>
            <person name="Ng V."/>
            <person name="Clum A."/>
            <person name="Steindorff A."/>
            <person name="Ohm R.A."/>
            <person name="Martin F."/>
            <person name="Silar P."/>
            <person name="Natvig D.O."/>
            <person name="Lalanne C."/>
            <person name="Gautier V."/>
            <person name="Ament-Velasquez S.L."/>
            <person name="Kruys A."/>
            <person name="Hutchinson M.I."/>
            <person name="Powell A.J."/>
            <person name="Barry K."/>
            <person name="Miller A.N."/>
            <person name="Grigoriev I.V."/>
            <person name="Debuchy R."/>
            <person name="Gladieux P."/>
            <person name="Hiltunen Thoren M."/>
            <person name="Johannesson H."/>
        </authorList>
    </citation>
    <scope>NUCLEOTIDE SEQUENCE</scope>
    <source>
        <strain evidence="1">PSN293</strain>
    </source>
</reference>
<reference evidence="1" key="2">
    <citation type="submission" date="2023-05" db="EMBL/GenBank/DDBJ databases">
        <authorList>
            <consortium name="Lawrence Berkeley National Laboratory"/>
            <person name="Steindorff A."/>
            <person name="Hensen N."/>
            <person name="Bonometti L."/>
            <person name="Westerberg I."/>
            <person name="Brannstrom I.O."/>
            <person name="Guillou S."/>
            <person name="Cros-Aarteil S."/>
            <person name="Calhoun S."/>
            <person name="Haridas S."/>
            <person name="Kuo A."/>
            <person name="Mondo S."/>
            <person name="Pangilinan J."/>
            <person name="Riley R."/>
            <person name="Labutti K."/>
            <person name="Andreopoulos B."/>
            <person name="Lipzen A."/>
            <person name="Chen C."/>
            <person name="Yanf M."/>
            <person name="Daum C."/>
            <person name="Ng V."/>
            <person name="Clum A."/>
            <person name="Ohm R."/>
            <person name="Martin F."/>
            <person name="Silar P."/>
            <person name="Natvig D."/>
            <person name="Lalanne C."/>
            <person name="Gautier V."/>
            <person name="Ament-Velasquez S.L."/>
            <person name="Kruys A."/>
            <person name="Hutchinson M.I."/>
            <person name="Powell A.J."/>
            <person name="Barry K."/>
            <person name="Miller A.N."/>
            <person name="Grigoriev I.V."/>
            <person name="Debuchy R."/>
            <person name="Gladieux P."/>
            <person name="Thoren M.H."/>
            <person name="Johannesson H."/>
        </authorList>
    </citation>
    <scope>NUCLEOTIDE SEQUENCE</scope>
    <source>
        <strain evidence="1">PSN293</strain>
    </source>
</reference>
<gene>
    <name evidence="1" type="ORF">QBC37DRAFT_300834</name>
</gene>
<sequence>MDKNSGSPKKRDRANENFARAGENIFRRCNKISRQYGANIYILIRRRQHYD</sequence>